<keyword evidence="2" id="KW-1185">Reference proteome</keyword>
<dbReference type="Proteomes" id="UP001530400">
    <property type="component" value="Unassembled WGS sequence"/>
</dbReference>
<proteinExistence type="predicted"/>
<organism evidence="1 2">
    <name type="scientific">Cyclotella atomus</name>
    <dbReference type="NCBI Taxonomy" id="382360"/>
    <lineage>
        <taxon>Eukaryota</taxon>
        <taxon>Sar</taxon>
        <taxon>Stramenopiles</taxon>
        <taxon>Ochrophyta</taxon>
        <taxon>Bacillariophyta</taxon>
        <taxon>Coscinodiscophyceae</taxon>
        <taxon>Thalassiosirophycidae</taxon>
        <taxon>Stephanodiscales</taxon>
        <taxon>Stephanodiscaceae</taxon>
        <taxon>Cyclotella</taxon>
    </lineage>
</organism>
<comment type="caution">
    <text evidence="1">The sequence shown here is derived from an EMBL/GenBank/DDBJ whole genome shotgun (WGS) entry which is preliminary data.</text>
</comment>
<reference evidence="1 2" key="1">
    <citation type="submission" date="2024-10" db="EMBL/GenBank/DDBJ databases">
        <title>Updated reference genomes for cyclostephanoid diatoms.</title>
        <authorList>
            <person name="Roberts W.R."/>
            <person name="Alverson A.J."/>
        </authorList>
    </citation>
    <scope>NUCLEOTIDE SEQUENCE [LARGE SCALE GENOMIC DNA]</scope>
    <source>
        <strain evidence="1 2">AJA010-31</strain>
    </source>
</reference>
<sequence>MVSESFLCIPTVERMNAATRFFKSLSQLSLNSHAVQDGELQPINEFNRMMQSTSQFNSSVAASMEQRDDSEYKSTCELTREQPSDSTNAPNGYINNNSIIQQTREHWSKRLSGSVPSPSHEGYTCHDAENSNTANATAPISHVMDRLKSIQVPKSLFSSSSSLDNNLVARHSNDQSTLPLGNAIKRQQLMSMIQSKSDKLAAETSKSWTVLVETTAEMGKHILVDRRAEMSKFSDKFGKLQNQLGIRRITTTGDYNNSGDCYHDVGARSHVREVSFDYQLMNDTDYSSAPISVLKQ</sequence>
<accession>A0ABD3PS81</accession>
<dbReference type="EMBL" id="JALLPJ020000492">
    <property type="protein sequence ID" value="KAL3790571.1"/>
    <property type="molecule type" value="Genomic_DNA"/>
</dbReference>
<protein>
    <submittedName>
        <fullName evidence="1">Uncharacterized protein</fullName>
    </submittedName>
</protein>
<gene>
    <name evidence="1" type="ORF">ACHAWO_010038</name>
</gene>
<evidence type="ECO:0000313" key="2">
    <source>
        <dbReference type="Proteomes" id="UP001530400"/>
    </source>
</evidence>
<dbReference type="AlphaFoldDB" id="A0ABD3PS81"/>
<evidence type="ECO:0000313" key="1">
    <source>
        <dbReference type="EMBL" id="KAL3790571.1"/>
    </source>
</evidence>
<name>A0ABD3PS81_9STRA</name>